<proteinExistence type="predicted"/>
<dbReference type="AlphaFoldDB" id="A0AAV7VQH9"/>
<sequence>MSRGWASVDCFWFAMGFPLARHASVLPLALSLAPAGLFRGLPALALVRAAPWRRPEAALEQATVERAGVCGLRSLTPPPGVKYCGVRESMPTVPTKCQHRRVCVVQAPSSDPDAVGVPPFAVDAGV</sequence>
<evidence type="ECO:0000313" key="1">
    <source>
        <dbReference type="EMBL" id="KAJ1202861.1"/>
    </source>
</evidence>
<dbReference type="Proteomes" id="UP001066276">
    <property type="component" value="Chromosome 2_1"/>
</dbReference>
<dbReference type="EMBL" id="JANPWB010000003">
    <property type="protein sequence ID" value="KAJ1202861.1"/>
    <property type="molecule type" value="Genomic_DNA"/>
</dbReference>
<gene>
    <name evidence="1" type="ORF">NDU88_006656</name>
</gene>
<evidence type="ECO:0000313" key="2">
    <source>
        <dbReference type="Proteomes" id="UP001066276"/>
    </source>
</evidence>
<accession>A0AAV7VQH9</accession>
<organism evidence="1 2">
    <name type="scientific">Pleurodeles waltl</name>
    <name type="common">Iberian ribbed newt</name>
    <dbReference type="NCBI Taxonomy" id="8319"/>
    <lineage>
        <taxon>Eukaryota</taxon>
        <taxon>Metazoa</taxon>
        <taxon>Chordata</taxon>
        <taxon>Craniata</taxon>
        <taxon>Vertebrata</taxon>
        <taxon>Euteleostomi</taxon>
        <taxon>Amphibia</taxon>
        <taxon>Batrachia</taxon>
        <taxon>Caudata</taxon>
        <taxon>Salamandroidea</taxon>
        <taxon>Salamandridae</taxon>
        <taxon>Pleurodelinae</taxon>
        <taxon>Pleurodeles</taxon>
    </lineage>
</organism>
<keyword evidence="2" id="KW-1185">Reference proteome</keyword>
<comment type="caution">
    <text evidence="1">The sequence shown here is derived from an EMBL/GenBank/DDBJ whole genome shotgun (WGS) entry which is preliminary data.</text>
</comment>
<evidence type="ECO:0008006" key="3">
    <source>
        <dbReference type="Google" id="ProtNLM"/>
    </source>
</evidence>
<name>A0AAV7VQH9_PLEWA</name>
<protein>
    <recommendedName>
        <fullName evidence="3">Secreted protein</fullName>
    </recommendedName>
</protein>
<reference evidence="1" key="1">
    <citation type="journal article" date="2022" name="bioRxiv">
        <title>Sequencing and chromosome-scale assembly of the giantPleurodeles waltlgenome.</title>
        <authorList>
            <person name="Brown T."/>
            <person name="Elewa A."/>
            <person name="Iarovenko S."/>
            <person name="Subramanian E."/>
            <person name="Araus A.J."/>
            <person name="Petzold A."/>
            <person name="Susuki M."/>
            <person name="Suzuki K.-i.T."/>
            <person name="Hayashi T."/>
            <person name="Toyoda A."/>
            <person name="Oliveira C."/>
            <person name="Osipova E."/>
            <person name="Leigh N.D."/>
            <person name="Simon A."/>
            <person name="Yun M.H."/>
        </authorList>
    </citation>
    <scope>NUCLEOTIDE SEQUENCE</scope>
    <source>
        <strain evidence="1">20211129_DDA</strain>
        <tissue evidence="1">Liver</tissue>
    </source>
</reference>